<name>A0A0D2KNI2_9CHLO</name>
<organism evidence="2 3">
    <name type="scientific">Monoraphidium neglectum</name>
    <dbReference type="NCBI Taxonomy" id="145388"/>
    <lineage>
        <taxon>Eukaryota</taxon>
        <taxon>Viridiplantae</taxon>
        <taxon>Chlorophyta</taxon>
        <taxon>core chlorophytes</taxon>
        <taxon>Chlorophyceae</taxon>
        <taxon>CS clade</taxon>
        <taxon>Sphaeropleales</taxon>
        <taxon>Selenastraceae</taxon>
        <taxon>Monoraphidium</taxon>
    </lineage>
</organism>
<dbReference type="InterPro" id="IPR024943">
    <property type="entry name" value="Enhancer_polycomb"/>
</dbReference>
<dbReference type="AlphaFoldDB" id="A0A0D2KNI2"/>
<feature type="region of interest" description="Disordered" evidence="1">
    <location>
        <begin position="134"/>
        <end position="159"/>
    </location>
</feature>
<dbReference type="Proteomes" id="UP000054498">
    <property type="component" value="Unassembled WGS sequence"/>
</dbReference>
<evidence type="ECO:0000313" key="2">
    <source>
        <dbReference type="EMBL" id="KIY97178.1"/>
    </source>
</evidence>
<evidence type="ECO:0008006" key="4">
    <source>
        <dbReference type="Google" id="ProtNLM"/>
    </source>
</evidence>
<dbReference type="EMBL" id="KK102678">
    <property type="protein sequence ID" value="KIY97178.1"/>
    <property type="molecule type" value="Genomic_DNA"/>
</dbReference>
<dbReference type="GeneID" id="25727984"/>
<accession>A0A0D2KNI2</accession>
<dbReference type="STRING" id="145388.A0A0D2KNI2"/>
<reference evidence="2 3" key="1">
    <citation type="journal article" date="2013" name="BMC Genomics">
        <title>Reconstruction of the lipid metabolism for the microalga Monoraphidium neglectum from its genome sequence reveals characteristics suitable for biofuel production.</title>
        <authorList>
            <person name="Bogen C."/>
            <person name="Al-Dilaimi A."/>
            <person name="Albersmeier A."/>
            <person name="Wichmann J."/>
            <person name="Grundmann M."/>
            <person name="Rupp O."/>
            <person name="Lauersen K.J."/>
            <person name="Blifernez-Klassen O."/>
            <person name="Kalinowski J."/>
            <person name="Goesmann A."/>
            <person name="Mussgnug J.H."/>
            <person name="Kruse O."/>
        </authorList>
    </citation>
    <scope>NUCLEOTIDE SEQUENCE [LARGE SCALE GENOMIC DNA]</scope>
    <source>
        <strain evidence="2 3">SAG 48.87</strain>
    </source>
</reference>
<evidence type="ECO:0000256" key="1">
    <source>
        <dbReference type="SAM" id="MobiDB-lite"/>
    </source>
</evidence>
<feature type="region of interest" description="Disordered" evidence="1">
    <location>
        <begin position="180"/>
        <end position="206"/>
    </location>
</feature>
<gene>
    <name evidence="2" type="ORF">MNEG_10787</name>
</gene>
<dbReference type="GO" id="GO:0035267">
    <property type="term" value="C:NuA4 histone acetyltransferase complex"/>
    <property type="evidence" value="ECO:0007669"/>
    <property type="project" value="InterPro"/>
</dbReference>
<dbReference type="GO" id="GO:0006357">
    <property type="term" value="P:regulation of transcription by RNA polymerase II"/>
    <property type="evidence" value="ECO:0007669"/>
    <property type="project" value="InterPro"/>
</dbReference>
<dbReference type="PANTHER" id="PTHR14898">
    <property type="entry name" value="ENHANCER OF POLYCOMB"/>
    <property type="match status" value="1"/>
</dbReference>
<proteinExistence type="predicted"/>
<dbReference type="RefSeq" id="XP_013896198.1">
    <property type="nucleotide sequence ID" value="XM_014040744.1"/>
</dbReference>
<sequence>MSTSRTPRPRPLGCDERLPVVWAGREVPPELRAVDGGALHRHLAAAKPPGASKAQPLAGGSRSAPIERKNDGSLVDGGGAAGGDHARPIHIPGVRVVKDYRHNRAALRPHATIAGAPSYGPAAPYLRWRPQQQQLVGRSGGAGPVGVGDDDSEEDEEGQLPAQYDADEIDEEWLHDFNARGGTAESPQRAPKRGRHVPGTAGAAAEDGQGCRLGLDAYERAIDRLETLHFAAVGAWWRELNGGAPSSPPPAAPKIPATKQLLPKARAAEALARLVPDAAAAGRLYAHWLRRRGEQGGPLLEWMWLEVPWKYVAFAHILGDGGGCGGCAALPFTGGDARDERGGSGRRRPMREEDATHALFAARADLEVMRTLLDQVWKRERLKRRQLQLCGGGGGGGGPLCAAAAAAGAAGGSAAGRAHA</sequence>
<dbReference type="OrthoDB" id="546947at2759"/>
<evidence type="ECO:0000313" key="3">
    <source>
        <dbReference type="Proteomes" id="UP000054498"/>
    </source>
</evidence>
<protein>
    <recommendedName>
        <fullName evidence="4">Enhancer of polycomb-like protein</fullName>
    </recommendedName>
</protein>
<keyword evidence="3" id="KW-1185">Reference proteome</keyword>
<dbReference type="KEGG" id="mng:MNEG_10787"/>
<feature type="region of interest" description="Disordered" evidence="1">
    <location>
        <begin position="44"/>
        <end position="88"/>
    </location>
</feature>
<feature type="compositionally biased region" description="Acidic residues" evidence="1">
    <location>
        <begin position="148"/>
        <end position="158"/>
    </location>
</feature>